<evidence type="ECO:0000256" key="1">
    <source>
        <dbReference type="SAM" id="MobiDB-lite"/>
    </source>
</evidence>
<organism evidence="3 4">
    <name type="scientific">Marinobacter azerbaijanicus</name>
    <dbReference type="NCBI Taxonomy" id="3050455"/>
    <lineage>
        <taxon>Bacteria</taxon>
        <taxon>Pseudomonadati</taxon>
        <taxon>Pseudomonadota</taxon>
        <taxon>Gammaproteobacteria</taxon>
        <taxon>Pseudomonadales</taxon>
        <taxon>Marinobacteraceae</taxon>
        <taxon>Marinobacter</taxon>
    </lineage>
</organism>
<protein>
    <submittedName>
        <fullName evidence="3">Uncharacterized protein</fullName>
    </submittedName>
</protein>
<name>A0ABT7IAH6_9GAMM</name>
<proteinExistence type="predicted"/>
<reference evidence="3 4" key="1">
    <citation type="submission" date="2023-06" db="EMBL/GenBank/DDBJ databases">
        <title>Marinobacter azerbaijanicus a moderately halophilic, isolated from Urmia Lake in Azerbaijan region of Iran.</title>
        <authorList>
            <person name="Sanchez-Porro C."/>
            <person name="Aghdam E.M."/>
            <person name="Saheb S.M."/>
            <person name="Tarhriz V."/>
            <person name="Kazemi E."/>
            <person name="Ammozegar M.A."/>
            <person name="Ventosa A."/>
            <person name="Hejazi M.S."/>
        </authorList>
    </citation>
    <scope>NUCLEOTIDE SEQUENCE [LARGE SCALE GENOMIC DNA]</scope>
    <source>
        <strain evidence="3 4">TBZ242</strain>
    </source>
</reference>
<evidence type="ECO:0000313" key="4">
    <source>
        <dbReference type="Proteomes" id="UP001227964"/>
    </source>
</evidence>
<gene>
    <name evidence="3" type="ORF">QPM17_06665</name>
</gene>
<dbReference type="RefSeq" id="WP_285389851.1">
    <property type="nucleotide sequence ID" value="NZ_JASSVS010000003.1"/>
</dbReference>
<feature type="region of interest" description="Disordered" evidence="1">
    <location>
        <begin position="77"/>
        <end position="109"/>
    </location>
</feature>
<evidence type="ECO:0000313" key="3">
    <source>
        <dbReference type="EMBL" id="MDL0430797.1"/>
    </source>
</evidence>
<feature type="signal peptide" evidence="2">
    <location>
        <begin position="1"/>
        <end position="22"/>
    </location>
</feature>
<accession>A0ABT7IAH6</accession>
<evidence type="ECO:0000256" key="2">
    <source>
        <dbReference type="SAM" id="SignalP"/>
    </source>
</evidence>
<dbReference type="Proteomes" id="UP001227964">
    <property type="component" value="Unassembled WGS sequence"/>
</dbReference>
<feature type="chain" id="PRO_5046233878" evidence="2">
    <location>
        <begin position="23"/>
        <end position="270"/>
    </location>
</feature>
<comment type="caution">
    <text evidence="3">The sequence shown here is derived from an EMBL/GenBank/DDBJ whole genome shotgun (WGS) entry which is preliminary data.</text>
</comment>
<keyword evidence="4" id="KW-1185">Reference proteome</keyword>
<dbReference type="EMBL" id="JASSVS010000003">
    <property type="protein sequence ID" value="MDL0430797.1"/>
    <property type="molecule type" value="Genomic_DNA"/>
</dbReference>
<sequence>MQFRQFVVGLLMLTLPALSAWASDEQCLSAAGSELERLYCEVMAGGGGVGLPSQPDFNRNDPRVQALLLKRPAQRLGLTLPKPVQEQEPQPDEEPRARQGADTRTGTEPTRELANCQLNGDRIRCPRGDYRLADNRQRSALTRDALGPDNRLDIEPFSGNRNGQEAVRRYLSQAYDQYIAKMLGIGLGANTMSFTAFHNAFHTMEDAGVDFARRMEQTFSMLKQDRKTLGVKARYHDRLPEDLSLCTVISRDIVVCDNVGTNWVYVSPSR</sequence>
<keyword evidence="2" id="KW-0732">Signal</keyword>